<comment type="similarity">
    <text evidence="3">Belongs to the gas vesicle GvpF/GvpL family.</text>
</comment>
<accession>A0A2S6MZL5</accession>
<organism evidence="4 5">
    <name type="scientific">Rhodoblastus sphagnicola</name>
    <dbReference type="NCBI Taxonomy" id="333368"/>
    <lineage>
        <taxon>Bacteria</taxon>
        <taxon>Pseudomonadati</taxon>
        <taxon>Pseudomonadota</taxon>
        <taxon>Alphaproteobacteria</taxon>
        <taxon>Hyphomicrobiales</taxon>
        <taxon>Rhodoblastaceae</taxon>
        <taxon>Rhodoblastus</taxon>
    </lineage>
</organism>
<sequence>MAVFICHGIIRATDAGLAAGLAPVEVAERLVIVGAGDLAAIASQCPDRLDNGETLEEMIASTEGATALAVAHNRIVNAVAATGDIVPLRLESFHSDEAAIAAMLRADETRLRQMLARIAGRFEFAIRIERRADSPVIPPPPPVVTGRDYLRRRGGQRQSLAEGRMARDAHIDGIEAKFRLFADDIRRLPFVEGGSRKPLARLAALVRRQSFAAFEAEAVALMAEAEGMEITVSGPWAPYCFVVDAERVHAGEA</sequence>
<evidence type="ECO:0000256" key="2">
    <source>
        <dbReference type="ARBA" id="ARBA00035108"/>
    </source>
</evidence>
<evidence type="ECO:0008006" key="6">
    <source>
        <dbReference type="Google" id="ProtNLM"/>
    </source>
</evidence>
<proteinExistence type="inferred from homology"/>
<keyword evidence="5" id="KW-1185">Reference proteome</keyword>
<dbReference type="Proteomes" id="UP000239089">
    <property type="component" value="Unassembled WGS sequence"/>
</dbReference>
<dbReference type="OrthoDB" id="146444at2"/>
<reference evidence="4 5" key="1">
    <citation type="journal article" date="2018" name="Arch. Microbiol.">
        <title>New insights into the metabolic potential of the phototrophic purple bacterium Rhodopila globiformis DSM 161(T) from its draft genome sequence and evidence for a vanadium-dependent nitrogenase.</title>
        <authorList>
            <person name="Imhoff J.F."/>
            <person name="Rahn T."/>
            <person name="Kunzel S."/>
            <person name="Neulinger S.C."/>
        </authorList>
    </citation>
    <scope>NUCLEOTIDE SEQUENCE [LARGE SCALE GENOMIC DNA]</scope>
    <source>
        <strain evidence="4 5">DSM 16996</strain>
    </source>
</reference>
<dbReference type="GO" id="GO:0031412">
    <property type="term" value="P:gas vesicle organization"/>
    <property type="evidence" value="ECO:0007669"/>
    <property type="project" value="InterPro"/>
</dbReference>
<dbReference type="PANTHER" id="PTHR36852:SF1">
    <property type="entry name" value="PROTEIN GVPL 2"/>
    <property type="match status" value="1"/>
</dbReference>
<evidence type="ECO:0000256" key="3">
    <source>
        <dbReference type="ARBA" id="ARBA00035643"/>
    </source>
</evidence>
<comment type="caution">
    <text evidence="4">The sequence shown here is derived from an EMBL/GenBank/DDBJ whole genome shotgun (WGS) entry which is preliminary data.</text>
</comment>
<dbReference type="Pfam" id="PF06386">
    <property type="entry name" value="GvpL_GvpF"/>
    <property type="match status" value="1"/>
</dbReference>
<dbReference type="AlphaFoldDB" id="A0A2S6MZL5"/>
<comment type="subcellular location">
    <subcellularLocation>
        <location evidence="2">Gas vesicle</location>
    </subcellularLocation>
</comment>
<evidence type="ECO:0000256" key="1">
    <source>
        <dbReference type="ARBA" id="ARBA00022987"/>
    </source>
</evidence>
<protein>
    <recommendedName>
        <fullName evidence="6">Gas vesicle protein GvpFL</fullName>
    </recommendedName>
</protein>
<dbReference type="InterPro" id="IPR009430">
    <property type="entry name" value="GvpL/GvpF"/>
</dbReference>
<evidence type="ECO:0000313" key="4">
    <source>
        <dbReference type="EMBL" id="PPQ27801.1"/>
    </source>
</evidence>
<name>A0A2S6MZL5_9HYPH</name>
<keyword evidence="1" id="KW-0304">Gas vesicle</keyword>
<evidence type="ECO:0000313" key="5">
    <source>
        <dbReference type="Proteomes" id="UP000239089"/>
    </source>
</evidence>
<dbReference type="RefSeq" id="WP_104509454.1">
    <property type="nucleotide sequence ID" value="NZ_JACIGC010000035.1"/>
</dbReference>
<dbReference type="EMBL" id="NHSJ01000120">
    <property type="protein sequence ID" value="PPQ27801.1"/>
    <property type="molecule type" value="Genomic_DNA"/>
</dbReference>
<dbReference type="PANTHER" id="PTHR36852">
    <property type="entry name" value="PROTEIN GVPL 2"/>
    <property type="match status" value="1"/>
</dbReference>
<gene>
    <name evidence="4" type="ORF">CCR94_19240</name>
</gene>
<dbReference type="GO" id="GO:0031411">
    <property type="term" value="C:gas vesicle"/>
    <property type="evidence" value="ECO:0007669"/>
    <property type="project" value="UniProtKB-SubCell"/>
</dbReference>